<dbReference type="PANTHER" id="PTHR30572">
    <property type="entry name" value="MEMBRANE COMPONENT OF TRANSPORTER-RELATED"/>
    <property type="match status" value="1"/>
</dbReference>
<proteinExistence type="inferred from homology"/>
<feature type="domain" description="ABC3 transporter permease C-terminal" evidence="8">
    <location>
        <begin position="265"/>
        <end position="393"/>
    </location>
</feature>
<dbReference type="PANTHER" id="PTHR30572:SF4">
    <property type="entry name" value="ABC TRANSPORTER PERMEASE YTRF"/>
    <property type="match status" value="1"/>
</dbReference>
<feature type="transmembrane region" description="Helical" evidence="7">
    <location>
        <begin position="265"/>
        <end position="283"/>
    </location>
</feature>
<reference evidence="10 11" key="1">
    <citation type="submission" date="2020-10" db="EMBL/GenBank/DDBJ databases">
        <title>ChiBAC.</title>
        <authorList>
            <person name="Zenner C."/>
            <person name="Hitch T.C.A."/>
            <person name="Clavel T."/>
        </authorList>
    </citation>
    <scope>NUCLEOTIDE SEQUENCE [LARGE SCALE GENOMIC DNA]</scope>
    <source>
        <strain evidence="10 11">DSM 109015</strain>
    </source>
</reference>
<feature type="domain" description="ABC3 transporter permease C-terminal" evidence="8">
    <location>
        <begin position="734"/>
        <end position="849"/>
    </location>
</feature>
<dbReference type="InterPro" id="IPR025857">
    <property type="entry name" value="MacB_PCD"/>
</dbReference>
<accession>A0ABR9R3Y6</accession>
<sequence>MSILQKLTLAEIRRHKSRFVVTVLGVLLSTALVAAVLLGIDSVMASMRRTVVAQVGDYDWMASCAADSGTQTTVPDELQASGLFLELGYACDLTGPVSTDYGRVDVIGVGGDAWELLGAAVSEGTLPAADSEAAVYADFARKQNLAPGDTLTLPGADGESRSYTVTAVLERFHMDNHFVFPQDDPGDLIFTAITAPAGTGSTYYWGKAVSADTGTLQAILDLDEQLSVAGTGFNGWLNSSLLAWSGVQSPGGGDNLLTLVGALRMFLLLLIAAAAVLMIYNAFSISLAERRRTLGMLASAGATPEQRSACILYEALAAGVIGIPLGLAAACAGLALTFALTAPLIRQVSELIIDDFSLTLSVRPVWLILSAATAAGVLLISAWVPALHAGKTGPIDAIRGAGEVKLSRRALRGGRLFGRVFGPEYVLARKNARRSIHRYRATLLSLTMSVVLMVTASGFAQYLETAYAMGHRDSDYNITARLDSYDLTADITAAPGFATLNDPENAQAVRVRETVQWGAANLPADHFSEQQQELSAQADAANAAFGLAPTVGADGTLAMSPYLIVLSDEEYAALTGADAVSDGQTLDCLLVNRYLYTGSEGGYTDVRGQTSFQPGDTIDWDFNTLPVTLNIQSVLDGDDVPEELVRTIPSATTITFVTGRSAADAVFARFTAETGGYCRRNFTFSYQAQDRDALMDELGALSFGTNYYSATDLTAELASLSSAMTLVRVALYGFTALIALVCAANIANTVSSGMALRRRESAVLRSVGMTPQSLRRMIFWESGIYGLKALCWGLPVSGVLLWFVWRKLTNLYVFPFSLPWGVAVLAGAAMLILCLLSAWPALARAGRTAPAADLQRED</sequence>
<keyword evidence="4 7" id="KW-1133">Transmembrane helix</keyword>
<evidence type="ECO:0000259" key="8">
    <source>
        <dbReference type="Pfam" id="PF02687"/>
    </source>
</evidence>
<feature type="transmembrane region" description="Helical" evidence="7">
    <location>
        <begin position="20"/>
        <end position="40"/>
    </location>
</feature>
<dbReference type="InterPro" id="IPR050250">
    <property type="entry name" value="Macrolide_Exporter_MacB"/>
</dbReference>
<feature type="transmembrane region" description="Helical" evidence="7">
    <location>
        <begin position="785"/>
        <end position="805"/>
    </location>
</feature>
<evidence type="ECO:0000256" key="1">
    <source>
        <dbReference type="ARBA" id="ARBA00004651"/>
    </source>
</evidence>
<evidence type="ECO:0000256" key="7">
    <source>
        <dbReference type="SAM" id="Phobius"/>
    </source>
</evidence>
<feature type="transmembrane region" description="Helical" evidence="7">
    <location>
        <begin position="316"/>
        <end position="345"/>
    </location>
</feature>
<dbReference type="Pfam" id="PF02687">
    <property type="entry name" value="FtsX"/>
    <property type="match status" value="2"/>
</dbReference>
<evidence type="ECO:0000313" key="10">
    <source>
        <dbReference type="EMBL" id="MBE5037828.1"/>
    </source>
</evidence>
<dbReference type="Pfam" id="PF12704">
    <property type="entry name" value="MacB_PCD"/>
    <property type="match status" value="1"/>
</dbReference>
<evidence type="ECO:0000313" key="11">
    <source>
        <dbReference type="Proteomes" id="UP000768567"/>
    </source>
</evidence>
<comment type="similarity">
    <text evidence="6">Belongs to the ABC-4 integral membrane protein family.</text>
</comment>
<evidence type="ECO:0000256" key="5">
    <source>
        <dbReference type="ARBA" id="ARBA00023136"/>
    </source>
</evidence>
<dbReference type="RefSeq" id="WP_193501469.1">
    <property type="nucleotide sequence ID" value="NZ_JADCKC010000002.1"/>
</dbReference>
<name>A0ABR9R3Y6_9FIRM</name>
<dbReference type="EMBL" id="JADCKC010000002">
    <property type="protein sequence ID" value="MBE5037828.1"/>
    <property type="molecule type" value="Genomic_DNA"/>
</dbReference>
<evidence type="ECO:0000259" key="9">
    <source>
        <dbReference type="Pfam" id="PF12704"/>
    </source>
</evidence>
<dbReference type="InterPro" id="IPR003838">
    <property type="entry name" value="ABC3_permease_C"/>
</dbReference>
<keyword evidence="5 7" id="KW-0472">Membrane</keyword>
<keyword evidence="3 7" id="KW-0812">Transmembrane</keyword>
<comment type="caution">
    <text evidence="10">The sequence shown here is derived from an EMBL/GenBank/DDBJ whole genome shotgun (WGS) entry which is preliminary data.</text>
</comment>
<feature type="transmembrane region" description="Helical" evidence="7">
    <location>
        <begin position="443"/>
        <end position="463"/>
    </location>
</feature>
<feature type="domain" description="MacB-like periplasmic core" evidence="9">
    <location>
        <begin position="20"/>
        <end position="181"/>
    </location>
</feature>
<feature type="transmembrane region" description="Helical" evidence="7">
    <location>
        <begin position="365"/>
        <end position="384"/>
    </location>
</feature>
<evidence type="ECO:0000256" key="3">
    <source>
        <dbReference type="ARBA" id="ARBA00022692"/>
    </source>
</evidence>
<dbReference type="Proteomes" id="UP000768567">
    <property type="component" value="Unassembled WGS sequence"/>
</dbReference>
<evidence type="ECO:0000256" key="2">
    <source>
        <dbReference type="ARBA" id="ARBA00022475"/>
    </source>
</evidence>
<protein>
    <submittedName>
        <fullName evidence="10">ABC transporter permease</fullName>
    </submittedName>
</protein>
<evidence type="ECO:0000256" key="6">
    <source>
        <dbReference type="ARBA" id="ARBA00038076"/>
    </source>
</evidence>
<evidence type="ECO:0000256" key="4">
    <source>
        <dbReference type="ARBA" id="ARBA00022989"/>
    </source>
</evidence>
<keyword evidence="11" id="KW-1185">Reference proteome</keyword>
<feature type="transmembrane region" description="Helical" evidence="7">
    <location>
        <begin position="729"/>
        <end position="750"/>
    </location>
</feature>
<gene>
    <name evidence="10" type="ORF">INF35_08530</name>
</gene>
<keyword evidence="2" id="KW-1003">Cell membrane</keyword>
<organism evidence="10 11">
    <name type="scientific">Gemmiger gallinarum</name>
    <dbReference type="NCBI Taxonomy" id="2779354"/>
    <lineage>
        <taxon>Bacteria</taxon>
        <taxon>Bacillati</taxon>
        <taxon>Bacillota</taxon>
        <taxon>Clostridia</taxon>
        <taxon>Eubacteriales</taxon>
        <taxon>Gemmiger</taxon>
    </lineage>
</organism>
<comment type="subcellular location">
    <subcellularLocation>
        <location evidence="1">Cell membrane</location>
        <topology evidence="1">Multi-pass membrane protein</topology>
    </subcellularLocation>
</comment>
<feature type="transmembrane region" description="Helical" evidence="7">
    <location>
        <begin position="817"/>
        <end position="839"/>
    </location>
</feature>